<evidence type="ECO:0000256" key="1">
    <source>
        <dbReference type="ARBA" id="ARBA00006484"/>
    </source>
</evidence>
<comment type="caution">
    <text evidence="4">The sequence shown here is derived from an EMBL/GenBank/DDBJ whole genome shotgun (WGS) entry which is preliminary data.</text>
</comment>
<dbReference type="GO" id="GO:0016616">
    <property type="term" value="F:oxidoreductase activity, acting on the CH-OH group of donors, NAD or NADP as acceptor"/>
    <property type="evidence" value="ECO:0007669"/>
    <property type="project" value="UniProtKB-ARBA"/>
</dbReference>
<dbReference type="OrthoDB" id="294295at2759"/>
<reference evidence="4" key="1">
    <citation type="submission" date="2019-08" db="EMBL/GenBank/DDBJ databases">
        <title>The genome of the North American firefly Photinus pyralis.</title>
        <authorList>
            <consortium name="Photinus pyralis genome working group"/>
            <person name="Fallon T.R."/>
            <person name="Sander Lower S.E."/>
            <person name="Weng J.-K."/>
        </authorList>
    </citation>
    <scope>NUCLEOTIDE SEQUENCE</scope>
    <source>
        <strain evidence="4">TRF0915ILg1</strain>
        <tissue evidence="4">Whole body</tissue>
    </source>
</reference>
<dbReference type="PRINTS" id="PR00081">
    <property type="entry name" value="GDHRDH"/>
</dbReference>
<protein>
    <recommendedName>
        <fullName evidence="6">Dehydrogenase/reductase SDR family member 11</fullName>
    </recommendedName>
</protein>
<dbReference type="AlphaFoldDB" id="A0A8K0G854"/>
<dbReference type="PROSITE" id="PS00061">
    <property type="entry name" value="ADH_SHORT"/>
    <property type="match status" value="1"/>
</dbReference>
<evidence type="ECO:0000256" key="2">
    <source>
        <dbReference type="ARBA" id="ARBA00023002"/>
    </source>
</evidence>
<dbReference type="PANTHER" id="PTHR43115:SF4">
    <property type="entry name" value="DEHYDROGENASE_REDUCTASE SDR FAMILY MEMBER 11"/>
    <property type="match status" value="1"/>
</dbReference>
<dbReference type="FunFam" id="3.40.50.720:FF:000047">
    <property type="entry name" value="NADP-dependent L-serine/L-allo-threonine dehydrogenase"/>
    <property type="match status" value="1"/>
</dbReference>
<name>A0A8K0G854_IGNLU</name>
<gene>
    <name evidence="4" type="ORF">ILUMI_16509</name>
</gene>
<evidence type="ECO:0000313" key="5">
    <source>
        <dbReference type="Proteomes" id="UP000801492"/>
    </source>
</evidence>
<dbReference type="EMBL" id="VTPC01064062">
    <property type="protein sequence ID" value="KAF2889664.1"/>
    <property type="molecule type" value="Genomic_DNA"/>
</dbReference>
<keyword evidence="5" id="KW-1185">Reference proteome</keyword>
<dbReference type="PRINTS" id="PR00080">
    <property type="entry name" value="SDRFAMILY"/>
</dbReference>
<evidence type="ECO:0000313" key="4">
    <source>
        <dbReference type="EMBL" id="KAF2889664.1"/>
    </source>
</evidence>
<accession>A0A8K0G854</accession>
<dbReference type="InterPro" id="IPR020904">
    <property type="entry name" value="Sc_DH/Rdtase_CS"/>
</dbReference>
<proteinExistence type="inferred from homology"/>
<evidence type="ECO:0000256" key="3">
    <source>
        <dbReference type="RuleBase" id="RU000363"/>
    </source>
</evidence>
<dbReference type="SUPFAM" id="SSF51735">
    <property type="entry name" value="NAD(P)-binding Rossmann-fold domains"/>
    <property type="match status" value="1"/>
</dbReference>
<dbReference type="PANTHER" id="PTHR43115">
    <property type="entry name" value="DEHYDROGENASE/REDUCTASE SDR FAMILY MEMBER 11"/>
    <property type="match status" value="1"/>
</dbReference>
<dbReference type="InterPro" id="IPR036291">
    <property type="entry name" value="NAD(P)-bd_dom_sf"/>
</dbReference>
<evidence type="ECO:0008006" key="6">
    <source>
        <dbReference type="Google" id="ProtNLM"/>
    </source>
</evidence>
<comment type="similarity">
    <text evidence="1 3">Belongs to the short-chain dehydrogenases/reductases (SDR) family.</text>
</comment>
<dbReference type="Proteomes" id="UP000801492">
    <property type="component" value="Unassembled WGS sequence"/>
</dbReference>
<dbReference type="Pfam" id="PF00106">
    <property type="entry name" value="adh_short"/>
    <property type="match status" value="1"/>
</dbReference>
<sequence length="284" mass="31115">MEKWAGCTAVVTGASSGIGAAIARKFVENGINVVALARRLELLEELSKELSTDTTKLYPVRCDVTDEQQILDVLAWVESEVGPISILVNNAGVFNGSTNLSDGDTQIWKQTIYTNCIALCIFTREVIKSMKANGIDGLIIHISSIAGRYVPDVPGEHYRVNIYPATKHAVTALNDSLRYELRHEKSKIRVTSISPGITITDIFRDHPAEDMKSYGNMPYMHPNDIADAAMYILSTPPNVQQFYGFQGLGKSYPTQLLKSSRVGGVCLCIVDTNTNSIGIRDVSN</sequence>
<dbReference type="InterPro" id="IPR002347">
    <property type="entry name" value="SDR_fam"/>
</dbReference>
<organism evidence="4 5">
    <name type="scientific">Ignelater luminosus</name>
    <name type="common">Cucubano</name>
    <name type="synonym">Pyrophorus luminosus</name>
    <dbReference type="NCBI Taxonomy" id="2038154"/>
    <lineage>
        <taxon>Eukaryota</taxon>
        <taxon>Metazoa</taxon>
        <taxon>Ecdysozoa</taxon>
        <taxon>Arthropoda</taxon>
        <taxon>Hexapoda</taxon>
        <taxon>Insecta</taxon>
        <taxon>Pterygota</taxon>
        <taxon>Neoptera</taxon>
        <taxon>Endopterygota</taxon>
        <taxon>Coleoptera</taxon>
        <taxon>Polyphaga</taxon>
        <taxon>Elateriformia</taxon>
        <taxon>Elateroidea</taxon>
        <taxon>Elateridae</taxon>
        <taxon>Agrypninae</taxon>
        <taxon>Pyrophorini</taxon>
        <taxon>Ignelater</taxon>
    </lineage>
</organism>
<dbReference type="Gene3D" id="3.40.50.720">
    <property type="entry name" value="NAD(P)-binding Rossmann-like Domain"/>
    <property type="match status" value="1"/>
</dbReference>
<keyword evidence="2" id="KW-0560">Oxidoreductase</keyword>